<dbReference type="EMBL" id="LCRH01000008">
    <property type="protein sequence ID" value="KKW33133.1"/>
    <property type="molecule type" value="Genomic_DNA"/>
</dbReference>
<reference evidence="3 4" key="1">
    <citation type="journal article" date="2015" name="Nature">
        <title>rRNA introns, odd ribosomes, and small enigmatic genomes across a large radiation of phyla.</title>
        <authorList>
            <person name="Brown C.T."/>
            <person name="Hug L.A."/>
            <person name="Thomas B.C."/>
            <person name="Sharon I."/>
            <person name="Castelle C.J."/>
            <person name="Singh A."/>
            <person name="Wilkins M.J."/>
            <person name="Williams K.H."/>
            <person name="Banfield J.F."/>
        </authorList>
    </citation>
    <scope>NUCLEOTIDE SEQUENCE [LARGE SCALE GENOMIC DNA]</scope>
</reference>
<evidence type="ECO:0000256" key="1">
    <source>
        <dbReference type="SAM" id="MobiDB-lite"/>
    </source>
</evidence>
<comment type="caution">
    <text evidence="3">The sequence shown here is derived from an EMBL/GenBank/DDBJ whole genome shotgun (WGS) entry which is preliminary data.</text>
</comment>
<sequence>MCCSFLHICYYHNTHGGTMQTHVSWSIKVLLVAIVLSTFGFVTPTVVHAVASVPVPSHASAMGETSGQTSLGCYQQGCVQEHSTCQRHCVRESEDQTVVVAFTPTHIDPILVFSTPQGDTVDVFTHTSISTTTPDRTPPTHKLLRSVMKRE</sequence>
<feature type="transmembrane region" description="Helical" evidence="2">
    <location>
        <begin position="29"/>
        <end position="51"/>
    </location>
</feature>
<evidence type="ECO:0000256" key="2">
    <source>
        <dbReference type="SAM" id="Phobius"/>
    </source>
</evidence>
<keyword evidence="2" id="KW-0472">Membrane</keyword>
<name>A0A0G1XPI2_9BACT</name>
<protein>
    <submittedName>
        <fullName evidence="3">Uncharacterized protein</fullName>
    </submittedName>
</protein>
<keyword evidence="2" id="KW-0812">Transmembrane</keyword>
<evidence type="ECO:0000313" key="4">
    <source>
        <dbReference type="Proteomes" id="UP000034054"/>
    </source>
</evidence>
<dbReference type="Proteomes" id="UP000034054">
    <property type="component" value="Unassembled WGS sequence"/>
</dbReference>
<accession>A0A0G1XPI2</accession>
<keyword evidence="2" id="KW-1133">Transmembrane helix</keyword>
<proteinExistence type="predicted"/>
<organism evidence="3 4">
    <name type="scientific">Candidatus Uhrbacteria bacterium GW2011_GWA2_52_8d</name>
    <dbReference type="NCBI Taxonomy" id="1618979"/>
    <lineage>
        <taxon>Bacteria</taxon>
        <taxon>Candidatus Uhriibacteriota</taxon>
    </lineage>
</organism>
<dbReference type="AlphaFoldDB" id="A0A0G1XPI2"/>
<gene>
    <name evidence="3" type="ORF">UY76_C0008G0006</name>
</gene>
<evidence type="ECO:0000313" key="3">
    <source>
        <dbReference type="EMBL" id="KKW33133.1"/>
    </source>
</evidence>
<feature type="region of interest" description="Disordered" evidence="1">
    <location>
        <begin position="130"/>
        <end position="151"/>
    </location>
</feature>